<dbReference type="Proteomes" id="UP001082899">
    <property type="component" value="Unassembled WGS sequence"/>
</dbReference>
<feature type="transmembrane region" description="Helical" evidence="2">
    <location>
        <begin position="27"/>
        <end position="48"/>
    </location>
</feature>
<evidence type="ECO:0000313" key="4">
    <source>
        <dbReference type="Proteomes" id="UP001082899"/>
    </source>
</evidence>
<evidence type="ECO:0000256" key="1">
    <source>
        <dbReference type="SAM" id="MobiDB-lite"/>
    </source>
</evidence>
<dbReference type="EMBL" id="JAPMXC010000010">
    <property type="protein sequence ID" value="MCY0389318.1"/>
    <property type="molecule type" value="Genomic_DNA"/>
</dbReference>
<accession>A0ABT3ZRY8</accession>
<protein>
    <submittedName>
        <fullName evidence="3">Uncharacterized protein</fullName>
    </submittedName>
</protein>
<keyword evidence="4" id="KW-1185">Reference proteome</keyword>
<name>A0ABT3ZRY8_9BURK</name>
<feature type="transmembrane region" description="Helical" evidence="2">
    <location>
        <begin position="60"/>
        <end position="79"/>
    </location>
</feature>
<evidence type="ECO:0000313" key="3">
    <source>
        <dbReference type="EMBL" id="MCY0389318.1"/>
    </source>
</evidence>
<organism evidence="3 4">
    <name type="scientific">Robbsia betulipollinis</name>
    <dbReference type="NCBI Taxonomy" id="2981849"/>
    <lineage>
        <taxon>Bacteria</taxon>
        <taxon>Pseudomonadati</taxon>
        <taxon>Pseudomonadota</taxon>
        <taxon>Betaproteobacteria</taxon>
        <taxon>Burkholderiales</taxon>
        <taxon>Burkholderiaceae</taxon>
        <taxon>Robbsia</taxon>
    </lineage>
</organism>
<proteinExistence type="predicted"/>
<dbReference type="RefSeq" id="WP_267849223.1">
    <property type="nucleotide sequence ID" value="NZ_JAPMXC010000010.1"/>
</dbReference>
<comment type="caution">
    <text evidence="3">The sequence shown here is derived from an EMBL/GenBank/DDBJ whole genome shotgun (WGS) entry which is preliminary data.</text>
</comment>
<gene>
    <name evidence="3" type="ORF">OVY01_19425</name>
</gene>
<reference evidence="3" key="1">
    <citation type="submission" date="2022-11" db="EMBL/GenBank/DDBJ databases">
        <title>Robbsia betulipollinis sp. nov., isolated from pollen of birch (Betula pendula).</title>
        <authorList>
            <person name="Shi H."/>
            <person name="Ambika Manirajan B."/>
            <person name="Ratering S."/>
            <person name="Geissler-Plaum R."/>
            <person name="Schnell S."/>
        </authorList>
    </citation>
    <scope>NUCLEOTIDE SEQUENCE</scope>
    <source>
        <strain evidence="3">Bb-Pol-6</strain>
    </source>
</reference>
<keyword evidence="2" id="KW-0472">Membrane</keyword>
<keyword evidence="2" id="KW-1133">Transmembrane helix</keyword>
<feature type="region of interest" description="Disordered" evidence="1">
    <location>
        <begin position="1"/>
        <end position="20"/>
    </location>
</feature>
<keyword evidence="2" id="KW-0812">Transmembrane</keyword>
<sequence>MARAPSTDRAGPAAPAQPHARLSERQLMVGGALSTAAGTALTVTGLFTRAAFEGPASDSLGTAAFVAGMGAVGIGVAAVGRGYAGAKAPASSDIEMQPSQPRES</sequence>
<evidence type="ECO:0000256" key="2">
    <source>
        <dbReference type="SAM" id="Phobius"/>
    </source>
</evidence>